<keyword evidence="1" id="KW-1185">Reference proteome</keyword>
<dbReference type="InterPro" id="IPR005049">
    <property type="entry name" value="STL-like"/>
</dbReference>
<proteinExistence type="predicted"/>
<evidence type="ECO:0000313" key="1">
    <source>
        <dbReference type="Proteomes" id="UP000695022"/>
    </source>
</evidence>
<sequence length="1041" mass="117530">MKNQMKYSAGIIACLMILTVLLVTNNYKYLVDNATRRPIVAMDRETEPPRQANYLAGRTTAQQWSMLKAEAMRSLKLPSLPRDGDTSEPGATVTVPEELLRQIANKTDEDLGDLDATSERSYAYYRKLAIRRPMPPTAHDTLRYGVDRYASIVRVTPRVSASAVADGSGTRARSRYNGGVPNYLNYAVQVRDDNRSLRPSASKRDGQKRVAFFFNETQRRDVVNASAASRFSLQRLNVGSSGSNKGRVLMNADVTAAAHAQHVDADRRKSADALRMADPDVHSERWVVVTSINRPTKDISRLASMPDWKVVIVGDKKTPANWSHPNCIYLSPERQKSLGYGILERLPWKQLFPKEGGYLYAIQHGAKFIFDTDDDNHPTDNLASFVYEPRMTGLVAGQDKGGSASSFTNPYAHFGQPTIWPRGYPLNKIGLSRTPKYVVCEFKTPAIQQGIVNGDPDVDAMFRLTRKNVGERLNLTFDGTAPPVVLSPGTFSPFNSQNTLFHRAAFWGLLLPVTTTSRVCDIWRGYSTQRLLWETGGHLAFFGPTSFQHRNSHSYMTDAADENDLYHRSNQLVDLLRHYRCTADDLYACMIELTDEMVRHDLLQIEDALLARAWIDDLRRVGYTPPATLRKAAAAAAAADDNDDEKEAVLATLRRGGNDDEEAVFARTCSHEEINGAELQFEPIPQPTSLVHAPTPTRVLQNEAAIAALQRDICPTFVRRPLSAASSAAVSSAATASATDLLFDDILLVVLFNDNHADVIPLLEVMYRPNFPNILYCGEFLPDTHNRTVFGDVKYSFYAIPNIGPHGHYGYECMMGAVRMRYNVSGYLLINDDVRMNIRQWANFNRSAMIFEDASRQVADVRLGKLCRWHANDDTCDISHKHKWLRIYRKQLTRTLDRLKSAPSTSVLNRCYRNLVALNKGEYRVNYKVSDVYYIPRRLADDFAALATVFRDEVVFVGLAVPTIMRCLDERESLQKVKHMFLWGPNRTDDAPWTRWEESLRYHAFHPYKLSSLLARDPLQIQHFCTQVLPEFASCRPAYWP</sequence>
<dbReference type="Pfam" id="PF03385">
    <property type="entry name" value="STELLO"/>
    <property type="match status" value="2"/>
</dbReference>
<gene>
    <name evidence="2" type="primary">LOC106804670</name>
</gene>
<protein>
    <submittedName>
        <fullName evidence="2">Uncharacterized protein LOC106804670</fullName>
    </submittedName>
</protein>
<dbReference type="RefSeq" id="XP_014661431.1">
    <property type="nucleotide sequence ID" value="XM_014805945.1"/>
</dbReference>
<organism evidence="1 2">
    <name type="scientific">Priapulus caudatus</name>
    <name type="common">Priapulid worm</name>
    <dbReference type="NCBI Taxonomy" id="37621"/>
    <lineage>
        <taxon>Eukaryota</taxon>
        <taxon>Metazoa</taxon>
        <taxon>Ecdysozoa</taxon>
        <taxon>Scalidophora</taxon>
        <taxon>Priapulida</taxon>
        <taxon>Priapulimorpha</taxon>
        <taxon>Priapulimorphida</taxon>
        <taxon>Priapulidae</taxon>
        <taxon>Priapulus</taxon>
    </lineage>
</organism>
<dbReference type="PANTHER" id="PTHR31362">
    <property type="entry name" value="GLYCOSYLTRANSFERASE STELLO1-RELATED"/>
    <property type="match status" value="1"/>
</dbReference>
<dbReference type="Proteomes" id="UP000695022">
    <property type="component" value="Unplaced"/>
</dbReference>
<evidence type="ECO:0000313" key="2">
    <source>
        <dbReference type="RefSeq" id="XP_014661431.1"/>
    </source>
</evidence>
<reference evidence="2" key="1">
    <citation type="submission" date="2025-08" db="UniProtKB">
        <authorList>
            <consortium name="RefSeq"/>
        </authorList>
    </citation>
    <scope>IDENTIFICATION</scope>
</reference>
<dbReference type="GeneID" id="106804670"/>
<dbReference type="PANTHER" id="PTHR31362:SF0">
    <property type="entry name" value="EXOSTOSIN DOMAIN-CONTAINING PROTEIN-RELATED"/>
    <property type="match status" value="1"/>
</dbReference>
<accession>A0ABM1DNB0</accession>
<name>A0ABM1DNB0_PRICU</name>